<proteinExistence type="predicted"/>
<evidence type="ECO:0000313" key="2">
    <source>
        <dbReference type="Proteomes" id="UP000095287"/>
    </source>
</evidence>
<protein>
    <submittedName>
        <fullName evidence="3">Secreted protein</fullName>
    </submittedName>
</protein>
<evidence type="ECO:0000313" key="3">
    <source>
        <dbReference type="WBParaSite" id="L893_g21665.t2"/>
    </source>
</evidence>
<feature type="compositionally biased region" description="Polar residues" evidence="1">
    <location>
        <begin position="61"/>
        <end position="86"/>
    </location>
</feature>
<evidence type="ECO:0000256" key="1">
    <source>
        <dbReference type="SAM" id="MobiDB-lite"/>
    </source>
</evidence>
<dbReference type="Proteomes" id="UP000095287">
    <property type="component" value="Unplaced"/>
</dbReference>
<dbReference type="AlphaFoldDB" id="A0A1I7Z0U0"/>
<keyword evidence="2" id="KW-1185">Reference proteome</keyword>
<organism evidence="2 3">
    <name type="scientific">Steinernema glaseri</name>
    <dbReference type="NCBI Taxonomy" id="37863"/>
    <lineage>
        <taxon>Eukaryota</taxon>
        <taxon>Metazoa</taxon>
        <taxon>Ecdysozoa</taxon>
        <taxon>Nematoda</taxon>
        <taxon>Chromadorea</taxon>
        <taxon>Rhabditida</taxon>
        <taxon>Tylenchina</taxon>
        <taxon>Panagrolaimomorpha</taxon>
        <taxon>Strongyloidoidea</taxon>
        <taxon>Steinernematidae</taxon>
        <taxon>Steinernema</taxon>
    </lineage>
</organism>
<feature type="region of interest" description="Disordered" evidence="1">
    <location>
        <begin position="60"/>
        <end position="86"/>
    </location>
</feature>
<dbReference type="WBParaSite" id="L893_g21665.t2">
    <property type="protein sequence ID" value="L893_g21665.t2"/>
    <property type="gene ID" value="L893_g21665"/>
</dbReference>
<accession>A0A1I7Z0U0</accession>
<reference evidence="3" key="1">
    <citation type="submission" date="2016-11" db="UniProtKB">
        <authorList>
            <consortium name="WormBaseParasite"/>
        </authorList>
    </citation>
    <scope>IDENTIFICATION</scope>
</reference>
<name>A0A1I7Z0U0_9BILA</name>
<sequence length="86" mass="9269">MSLFVDSVAFLTVVRYGSTRITDVELLHALCGTFFELLKASVGKTLVQCRQTGLNEAPISAQANKQRIRTSSGSSDTDVRTTSADS</sequence>